<dbReference type="InterPro" id="IPR029057">
    <property type="entry name" value="PRTase-like"/>
</dbReference>
<protein>
    <recommendedName>
        <fullName evidence="4">Phosphoribosyltransferase domain-containing protein</fullName>
    </recommendedName>
</protein>
<feature type="transmembrane region" description="Helical" evidence="3">
    <location>
        <begin position="208"/>
        <end position="227"/>
    </location>
</feature>
<evidence type="ECO:0000259" key="4">
    <source>
        <dbReference type="Pfam" id="PF00156"/>
    </source>
</evidence>
<evidence type="ECO:0000256" key="2">
    <source>
        <dbReference type="ARBA" id="ARBA00022679"/>
    </source>
</evidence>
<dbReference type="SUPFAM" id="SSF53271">
    <property type="entry name" value="PRTase-like"/>
    <property type="match status" value="1"/>
</dbReference>
<keyword evidence="3" id="KW-0812">Transmembrane</keyword>
<keyword evidence="1" id="KW-0328">Glycosyltransferase</keyword>
<dbReference type="GO" id="GO:0016757">
    <property type="term" value="F:glycosyltransferase activity"/>
    <property type="evidence" value="ECO:0007669"/>
    <property type="project" value="UniProtKB-KW"/>
</dbReference>
<gene>
    <name evidence="5" type="ORF">ALAG00032_LOCUS380</name>
</gene>
<dbReference type="AlphaFoldDB" id="A0A7S3NGJ0"/>
<dbReference type="CDD" id="cd06223">
    <property type="entry name" value="PRTases_typeI"/>
    <property type="match status" value="1"/>
</dbReference>
<evidence type="ECO:0000313" key="5">
    <source>
        <dbReference type="EMBL" id="CAE0359651.1"/>
    </source>
</evidence>
<dbReference type="Pfam" id="PF00156">
    <property type="entry name" value="Pribosyltran"/>
    <property type="match status" value="1"/>
</dbReference>
<keyword evidence="3" id="KW-0472">Membrane</keyword>
<sequence>MSMRELNLRTAADGKVYLSYAQVHETISSLVEPIRKNFQPDVIISIAGGGACPSRVLRTQLKIPILTVALELYDDNTNSRHTTVRKTQWFDETTGVGQRVRGKRVLIVDEVDDTRTTLAFCVEEIMKTNAPAAIAVAVVHNKLKPKLAQLPDNVLYFAGADVPDKWNCYPWDAAAYTGSIYEHERLARFCAGEDEAGIWPKRKKCTSFCIGFTSGTLITAALFLTVLRCRR</sequence>
<feature type="domain" description="Phosphoribosyltransferase" evidence="4">
    <location>
        <begin position="27"/>
        <end position="147"/>
    </location>
</feature>
<evidence type="ECO:0000256" key="1">
    <source>
        <dbReference type="ARBA" id="ARBA00022676"/>
    </source>
</evidence>
<proteinExistence type="predicted"/>
<dbReference type="EMBL" id="HBIJ01000490">
    <property type="protein sequence ID" value="CAE0359651.1"/>
    <property type="molecule type" value="Transcribed_RNA"/>
</dbReference>
<evidence type="ECO:0000256" key="3">
    <source>
        <dbReference type="SAM" id="Phobius"/>
    </source>
</evidence>
<dbReference type="InterPro" id="IPR000836">
    <property type="entry name" value="PRTase_dom"/>
</dbReference>
<reference evidence="5" key="1">
    <citation type="submission" date="2021-01" db="EMBL/GenBank/DDBJ databases">
        <authorList>
            <person name="Corre E."/>
            <person name="Pelletier E."/>
            <person name="Niang G."/>
            <person name="Scheremetjew M."/>
            <person name="Finn R."/>
            <person name="Kale V."/>
            <person name="Holt S."/>
            <person name="Cochrane G."/>
            <person name="Meng A."/>
            <person name="Brown T."/>
            <person name="Cohen L."/>
        </authorList>
    </citation>
    <scope>NUCLEOTIDE SEQUENCE</scope>
    <source>
        <strain evidence="5">CCMP1510</strain>
    </source>
</reference>
<dbReference type="PANTHER" id="PTHR43363">
    <property type="entry name" value="HYPOXANTHINE PHOSPHORIBOSYLTRANSFERASE"/>
    <property type="match status" value="1"/>
</dbReference>
<accession>A0A7S3NGJ0</accession>
<name>A0A7S3NGJ0_9STRA</name>
<keyword evidence="2" id="KW-0808">Transferase</keyword>
<organism evidence="5">
    <name type="scientific">Aureoumbra lagunensis</name>
    <dbReference type="NCBI Taxonomy" id="44058"/>
    <lineage>
        <taxon>Eukaryota</taxon>
        <taxon>Sar</taxon>
        <taxon>Stramenopiles</taxon>
        <taxon>Ochrophyta</taxon>
        <taxon>Pelagophyceae</taxon>
        <taxon>Pelagomonadales</taxon>
        <taxon>Aureoumbra</taxon>
    </lineage>
</organism>
<keyword evidence="3" id="KW-1133">Transmembrane helix</keyword>
<dbReference type="Gene3D" id="3.40.50.2020">
    <property type="match status" value="1"/>
</dbReference>
<dbReference type="PANTHER" id="PTHR43363:SF1">
    <property type="entry name" value="HYPOXANTHINE-GUANINE PHOSPHORIBOSYLTRANSFERASE"/>
    <property type="match status" value="1"/>
</dbReference>